<proteinExistence type="predicted"/>
<keyword evidence="3" id="KW-1185">Reference proteome</keyword>
<dbReference type="NCBIfam" id="TIGR00199">
    <property type="entry name" value="PncC_domain"/>
    <property type="match status" value="1"/>
</dbReference>
<dbReference type="RefSeq" id="WP_121456524.1">
    <property type="nucleotide sequence ID" value="NZ_JAANMQ010000012.1"/>
</dbReference>
<name>A0A495WNW8_9RHOO</name>
<protein>
    <submittedName>
        <fullName evidence="2">Nicotinamide-nucleotide amidase</fullName>
    </submittedName>
</protein>
<organism evidence="2 3">
    <name type="scientific">Azonexus fungiphilus</name>
    <dbReference type="NCBI Taxonomy" id="146940"/>
    <lineage>
        <taxon>Bacteria</taxon>
        <taxon>Pseudomonadati</taxon>
        <taxon>Pseudomonadota</taxon>
        <taxon>Betaproteobacteria</taxon>
        <taxon>Rhodocyclales</taxon>
        <taxon>Azonexaceae</taxon>
        <taxon>Azonexus</taxon>
    </lineage>
</organism>
<comment type="caution">
    <text evidence="2">The sequence shown here is derived from an EMBL/GenBank/DDBJ whole genome shotgun (WGS) entry which is preliminary data.</text>
</comment>
<dbReference type="EMBL" id="RBXP01000001">
    <property type="protein sequence ID" value="RKT63040.1"/>
    <property type="molecule type" value="Genomic_DNA"/>
</dbReference>
<dbReference type="Gene3D" id="3.90.950.20">
    <property type="entry name" value="CinA-like"/>
    <property type="match status" value="1"/>
</dbReference>
<evidence type="ECO:0000313" key="2">
    <source>
        <dbReference type="EMBL" id="RKT63040.1"/>
    </source>
</evidence>
<dbReference type="InterPro" id="IPR036653">
    <property type="entry name" value="CinA-like_C"/>
</dbReference>
<gene>
    <name evidence="2" type="ORF">DFR40_0089</name>
</gene>
<dbReference type="InterPro" id="IPR008136">
    <property type="entry name" value="CinA_C"/>
</dbReference>
<sequence>MDDRTRSLEPLAARLGALLLDGGAWLATAESCTGGWVAETVTAIAGSSAWFDRGFVTYSNAAKTEMLGVPETTLARHGAVSEATARAMAQGALAHSRADWALAITGIAGPGGGSPEKPVGTVCFAWAGRERGCCAQTLRLAGDRAAVRAQAVAHALRVQIDLLAGAPLSA</sequence>
<reference evidence="2 3" key="1">
    <citation type="submission" date="2018-10" db="EMBL/GenBank/DDBJ databases">
        <title>Genomic Encyclopedia of Type Strains, Phase IV (KMG-IV): sequencing the most valuable type-strain genomes for metagenomic binning, comparative biology and taxonomic classification.</title>
        <authorList>
            <person name="Goeker M."/>
        </authorList>
    </citation>
    <scope>NUCLEOTIDE SEQUENCE [LARGE SCALE GENOMIC DNA]</scope>
    <source>
        <strain evidence="2 3">DSM 23841</strain>
    </source>
</reference>
<dbReference type="SUPFAM" id="SSF142433">
    <property type="entry name" value="CinA-like"/>
    <property type="match status" value="1"/>
</dbReference>
<dbReference type="OrthoDB" id="9801454at2"/>
<dbReference type="AlphaFoldDB" id="A0A495WNW8"/>
<accession>A0A495WNW8</accession>
<dbReference type="Pfam" id="PF02464">
    <property type="entry name" value="CinA"/>
    <property type="match status" value="1"/>
</dbReference>
<dbReference type="Proteomes" id="UP000270626">
    <property type="component" value="Unassembled WGS sequence"/>
</dbReference>
<evidence type="ECO:0000313" key="3">
    <source>
        <dbReference type="Proteomes" id="UP000270626"/>
    </source>
</evidence>
<feature type="domain" description="CinA C-terminal" evidence="1">
    <location>
        <begin position="9"/>
        <end position="158"/>
    </location>
</feature>
<evidence type="ECO:0000259" key="1">
    <source>
        <dbReference type="Pfam" id="PF02464"/>
    </source>
</evidence>